<dbReference type="SUPFAM" id="SSF51735">
    <property type="entry name" value="NAD(P)-binding Rossmann-fold domains"/>
    <property type="match status" value="1"/>
</dbReference>
<proteinExistence type="inferred from homology"/>
<dbReference type="InterPro" id="IPR020904">
    <property type="entry name" value="Sc_DH/Rdtase_CS"/>
</dbReference>
<dbReference type="PRINTS" id="PR00080">
    <property type="entry name" value="SDRFAMILY"/>
</dbReference>
<dbReference type="SMART" id="SM00822">
    <property type="entry name" value="PKS_KR"/>
    <property type="match status" value="1"/>
</dbReference>
<dbReference type="Gene3D" id="3.40.50.720">
    <property type="entry name" value="NAD(P)-binding Rossmann-like Domain"/>
    <property type="match status" value="1"/>
</dbReference>
<dbReference type="InterPro" id="IPR002347">
    <property type="entry name" value="SDR_fam"/>
</dbReference>
<dbReference type="FunFam" id="3.40.50.720:FF:000084">
    <property type="entry name" value="Short-chain dehydrogenase reductase"/>
    <property type="match status" value="1"/>
</dbReference>
<dbReference type="InterPro" id="IPR036291">
    <property type="entry name" value="NAD(P)-bd_dom_sf"/>
</dbReference>
<comment type="similarity">
    <text evidence="1 3">Belongs to the short-chain dehydrogenases/reductases (SDR) family.</text>
</comment>
<evidence type="ECO:0000256" key="2">
    <source>
        <dbReference type="ARBA" id="ARBA00023002"/>
    </source>
</evidence>
<dbReference type="EMBL" id="ACZI02000001">
    <property type="protein sequence ID" value="EFV12059.1"/>
    <property type="molecule type" value="Genomic_DNA"/>
</dbReference>
<dbReference type="InterPro" id="IPR057326">
    <property type="entry name" value="KR_dom"/>
</dbReference>
<dbReference type="OrthoDB" id="4690547at2"/>
<protein>
    <recommendedName>
        <fullName evidence="4">Ketoreductase domain-containing protein</fullName>
    </recommendedName>
</protein>
<evidence type="ECO:0000256" key="1">
    <source>
        <dbReference type="ARBA" id="ARBA00006484"/>
    </source>
</evidence>
<gene>
    <name evidence="5" type="ORF">HMPREF9336_03090</name>
</gene>
<dbReference type="AlphaFoldDB" id="E5XUB8"/>
<evidence type="ECO:0000313" key="5">
    <source>
        <dbReference type="EMBL" id="EFV12059.1"/>
    </source>
</evidence>
<organism evidence="5 6">
    <name type="scientific">Segniliparus rugosus (strain ATCC BAA-974 / DSM 45345 / CCUG 50838 / CIP 108380 / JCM 13579 / CDC 945)</name>
    <dbReference type="NCBI Taxonomy" id="679197"/>
    <lineage>
        <taxon>Bacteria</taxon>
        <taxon>Bacillati</taxon>
        <taxon>Actinomycetota</taxon>
        <taxon>Actinomycetes</taxon>
        <taxon>Mycobacteriales</taxon>
        <taxon>Segniliparaceae</taxon>
        <taxon>Segniliparus</taxon>
    </lineage>
</organism>
<dbReference type="HOGENOM" id="CLU_010194_2_1_11"/>
<name>E5XUB8_SEGRC</name>
<reference evidence="5 6" key="1">
    <citation type="journal article" date="2011" name="Stand. Genomic Sci.">
        <title>High quality draft genome sequence of Segniliparus rugosus CDC 945(T)= (ATCC BAA-974(T)).</title>
        <authorList>
            <person name="Earl A.M."/>
            <person name="Desjardins C.A."/>
            <person name="Fitzgerald M.G."/>
            <person name="Arachchi H.M."/>
            <person name="Zeng Q."/>
            <person name="Mehta T."/>
            <person name="Griggs A."/>
            <person name="Birren B.W."/>
            <person name="Toney N.C."/>
            <person name="Carr J."/>
            <person name="Posey J."/>
            <person name="Butler W.R."/>
        </authorList>
    </citation>
    <scope>NUCLEOTIDE SEQUENCE [LARGE SCALE GENOMIC DNA]</scope>
    <source>
        <strain evidence="6">ATCC BAA-974 / DSM 45345 / CCUG 50838 / CIP 108380 / JCM 13579 / CDC 945</strain>
    </source>
</reference>
<dbReference type="Pfam" id="PF00106">
    <property type="entry name" value="adh_short"/>
    <property type="match status" value="1"/>
</dbReference>
<dbReference type="RefSeq" id="WP_007471823.1">
    <property type="nucleotide sequence ID" value="NZ_KI391953.1"/>
</dbReference>
<comment type="caution">
    <text evidence="5">The sequence shown here is derived from an EMBL/GenBank/DDBJ whole genome shotgun (WGS) entry which is preliminary data.</text>
</comment>
<evidence type="ECO:0000256" key="3">
    <source>
        <dbReference type="RuleBase" id="RU000363"/>
    </source>
</evidence>
<keyword evidence="6" id="KW-1185">Reference proteome</keyword>
<dbReference type="Proteomes" id="UP000004816">
    <property type="component" value="Unassembled WGS sequence"/>
</dbReference>
<dbReference type="PANTHER" id="PTHR43391">
    <property type="entry name" value="RETINOL DEHYDROGENASE-RELATED"/>
    <property type="match status" value="1"/>
</dbReference>
<dbReference type="PANTHER" id="PTHR43391:SF12">
    <property type="entry name" value="OXIDOREDUCTASE EPHD-RELATED"/>
    <property type="match status" value="1"/>
</dbReference>
<accession>E5XUB8</accession>
<dbReference type="GO" id="GO:0016491">
    <property type="term" value="F:oxidoreductase activity"/>
    <property type="evidence" value="ECO:0007669"/>
    <property type="project" value="UniProtKB-KW"/>
</dbReference>
<dbReference type="STRING" id="679197.HMPREF9336_03090"/>
<dbReference type="CDD" id="cd05233">
    <property type="entry name" value="SDR_c"/>
    <property type="match status" value="1"/>
</dbReference>
<sequence>MGKEKSLLGAAVLVTGAGSGIGRATARAFAARGAKVVATDRDFETVRQTEELVRAEGGFCEAAALDVTDPAAWERVLKEVQAQHGLPRVLVNNAGYTTAGPFLDHSAAEWSALVAVNVRGVVTGSRLYARQLVDAGSPGQIINVASAAAYVPVTASSPYCTTKAAVMMFSESLRLELRRHGIGVTAICPGAINTGFYTAARHLGSDAAVNATRQDLSANAIAKFGSGPEAVAKAIVRSVSTNRAVQPVTAEAYLGYALWRLSPTVMRVVARLSGEGTLRQFERTALPQKVLGWLKKEGSK</sequence>
<keyword evidence="2" id="KW-0560">Oxidoreductase</keyword>
<feature type="domain" description="Ketoreductase" evidence="4">
    <location>
        <begin position="10"/>
        <end position="190"/>
    </location>
</feature>
<dbReference type="PRINTS" id="PR00081">
    <property type="entry name" value="GDHRDH"/>
</dbReference>
<dbReference type="eggNOG" id="COG0300">
    <property type="taxonomic scope" value="Bacteria"/>
</dbReference>
<dbReference type="PROSITE" id="PS00061">
    <property type="entry name" value="ADH_SHORT"/>
    <property type="match status" value="1"/>
</dbReference>
<evidence type="ECO:0000259" key="4">
    <source>
        <dbReference type="SMART" id="SM00822"/>
    </source>
</evidence>
<evidence type="ECO:0000313" key="6">
    <source>
        <dbReference type="Proteomes" id="UP000004816"/>
    </source>
</evidence>